<gene>
    <name evidence="1" type="ORF">HID58_051933</name>
</gene>
<reference evidence="1 2" key="1">
    <citation type="submission" date="2021-05" db="EMBL/GenBank/DDBJ databases">
        <title>Genome Assembly of Synthetic Allotetraploid Brassica napus Reveals Homoeologous Exchanges between Subgenomes.</title>
        <authorList>
            <person name="Davis J.T."/>
        </authorList>
    </citation>
    <scope>NUCLEOTIDE SEQUENCE [LARGE SCALE GENOMIC DNA]</scope>
    <source>
        <strain evidence="2">cv. Da-Ae</strain>
        <tissue evidence="1">Seedling</tissue>
    </source>
</reference>
<evidence type="ECO:0000313" key="1">
    <source>
        <dbReference type="EMBL" id="KAH0889504.1"/>
    </source>
</evidence>
<name>A0ABQ8AAD0_BRANA</name>
<keyword evidence="2" id="KW-1185">Reference proteome</keyword>
<accession>A0ABQ8AAD0</accession>
<comment type="caution">
    <text evidence="1">The sequence shown here is derived from an EMBL/GenBank/DDBJ whole genome shotgun (WGS) entry which is preliminary data.</text>
</comment>
<dbReference type="Proteomes" id="UP000824890">
    <property type="component" value="Unassembled WGS sequence"/>
</dbReference>
<sequence length="287" mass="31430">KKSKSTRETRIFSRSSLPTNSPLRHLLSPLVPVADGGSLPVGRHPISSPFPSLCPLMLRSLPLPPCFISYVYRRVAAGPDDSNRWLWVSSASLERWRCRGEPDLSWRRRQAGRSRVSPGVDLGQISPGWFARVALRRCLRRSGQDTASTVSPLSLLATALNEAGRCPLPLLVFCGRNPSCFACLVGPESSRLNLCFHLQVLTLASYTGFSTSARILRVWHSNSNVWSGLHLLAMAGPGLANPASPVLLLMSPSGWSAAPRTVLRLRFSTDPSDLDAVEVHCISMPHY</sequence>
<feature type="non-terminal residue" evidence="1">
    <location>
        <position position="1"/>
    </location>
</feature>
<protein>
    <submittedName>
        <fullName evidence="1">Uncharacterized protein</fullName>
    </submittedName>
</protein>
<dbReference type="EMBL" id="JAGKQM010000013">
    <property type="protein sequence ID" value="KAH0889504.1"/>
    <property type="molecule type" value="Genomic_DNA"/>
</dbReference>
<evidence type="ECO:0000313" key="2">
    <source>
        <dbReference type="Proteomes" id="UP000824890"/>
    </source>
</evidence>
<proteinExistence type="predicted"/>
<organism evidence="1 2">
    <name type="scientific">Brassica napus</name>
    <name type="common">Rape</name>
    <dbReference type="NCBI Taxonomy" id="3708"/>
    <lineage>
        <taxon>Eukaryota</taxon>
        <taxon>Viridiplantae</taxon>
        <taxon>Streptophyta</taxon>
        <taxon>Embryophyta</taxon>
        <taxon>Tracheophyta</taxon>
        <taxon>Spermatophyta</taxon>
        <taxon>Magnoliopsida</taxon>
        <taxon>eudicotyledons</taxon>
        <taxon>Gunneridae</taxon>
        <taxon>Pentapetalae</taxon>
        <taxon>rosids</taxon>
        <taxon>malvids</taxon>
        <taxon>Brassicales</taxon>
        <taxon>Brassicaceae</taxon>
        <taxon>Brassiceae</taxon>
        <taxon>Brassica</taxon>
    </lineage>
</organism>